<sequence>MVCFWAAVLPPFDPWLTNRIALDAAAAAHADAAALAARRDRRLADLFRAAARGSPFYRRYLAGRNPADIRLDTLPLVHKAELMDAFDDWVADPVLRLDALRRFTADRSRIADPFEGRYVVWESSGSSGHPGIFVQDTHAMAVYDALEYLRRPAARSLERLMNPFGIGERIVFVGATGGHFASTVSIERLRRLNPMLALSLHSLSFLQSPESLLRQLDALRPTVIATYPSVALLLAEERQAGRLRTAPREVWTGGENLSAACRGFVQQALGCPVVNNYGASEFLTLASECRQGRLHLNSDWAILESVDAQGRVLPAGGRGTTTLLTNLANHVQPLIRYDLGDRVWQDPVPCACGSALPVIEVEGRNDDALRLGRPGTRTVRVPPLAVSTVLEDDGGLFDFQLVQKGPCELLLSTGLRGQAADASLRRARSALSAFLARQGAVGVHIHCRSGAREHRGLSGKVQRVRIAASEA</sequence>
<name>A0ABP8HHA2_9BURK</name>
<accession>A0ABP8HHA2</accession>
<feature type="domain" description="AMP-dependent synthetase/ligase" evidence="1">
    <location>
        <begin position="207"/>
        <end position="300"/>
    </location>
</feature>
<evidence type="ECO:0000313" key="2">
    <source>
        <dbReference type="EMBL" id="GAA4339164.1"/>
    </source>
</evidence>
<dbReference type="RefSeq" id="WP_345537372.1">
    <property type="nucleotide sequence ID" value="NZ_BAABGJ010000015.1"/>
</dbReference>
<dbReference type="PANTHER" id="PTHR36932:SF1">
    <property type="entry name" value="CAPSULAR POLYSACCHARIDE BIOSYNTHESIS PROTEIN"/>
    <property type="match status" value="1"/>
</dbReference>
<dbReference type="PANTHER" id="PTHR36932">
    <property type="entry name" value="CAPSULAR POLYSACCHARIDE BIOSYNTHESIS PROTEIN"/>
    <property type="match status" value="1"/>
</dbReference>
<gene>
    <name evidence="2" type="ORF">GCM10023165_18300</name>
</gene>
<evidence type="ECO:0000313" key="3">
    <source>
        <dbReference type="Proteomes" id="UP001500975"/>
    </source>
</evidence>
<dbReference type="InterPro" id="IPR042099">
    <property type="entry name" value="ANL_N_sf"/>
</dbReference>
<dbReference type="Proteomes" id="UP001500975">
    <property type="component" value="Unassembled WGS sequence"/>
</dbReference>
<dbReference type="EMBL" id="BAABGJ010000015">
    <property type="protein sequence ID" value="GAA4339164.1"/>
    <property type="molecule type" value="Genomic_DNA"/>
</dbReference>
<evidence type="ECO:0000259" key="1">
    <source>
        <dbReference type="Pfam" id="PF00501"/>
    </source>
</evidence>
<keyword evidence="3" id="KW-1185">Reference proteome</keyword>
<reference evidence="3" key="1">
    <citation type="journal article" date="2019" name="Int. J. Syst. Evol. Microbiol.">
        <title>The Global Catalogue of Microorganisms (GCM) 10K type strain sequencing project: providing services to taxonomists for standard genome sequencing and annotation.</title>
        <authorList>
            <consortium name="The Broad Institute Genomics Platform"/>
            <consortium name="The Broad Institute Genome Sequencing Center for Infectious Disease"/>
            <person name="Wu L."/>
            <person name="Ma J."/>
        </authorList>
    </citation>
    <scope>NUCLEOTIDE SEQUENCE [LARGE SCALE GENOMIC DNA]</scope>
    <source>
        <strain evidence="3">JCM 17804</strain>
    </source>
</reference>
<dbReference type="InterPro" id="IPR000873">
    <property type="entry name" value="AMP-dep_synth/lig_dom"/>
</dbReference>
<dbReference type="InterPro" id="IPR053158">
    <property type="entry name" value="CapK_Type1_Caps_Biosynth"/>
</dbReference>
<proteinExistence type="predicted"/>
<protein>
    <submittedName>
        <fullName evidence="2">Coenzyme F390 synthetase</fullName>
    </submittedName>
</protein>
<comment type="caution">
    <text evidence="2">The sequence shown here is derived from an EMBL/GenBank/DDBJ whole genome shotgun (WGS) entry which is preliminary data.</text>
</comment>
<dbReference type="Gene3D" id="3.40.50.12780">
    <property type="entry name" value="N-terminal domain of ligase-like"/>
    <property type="match status" value="1"/>
</dbReference>
<dbReference type="Pfam" id="PF00501">
    <property type="entry name" value="AMP-binding"/>
    <property type="match status" value="1"/>
</dbReference>
<dbReference type="SUPFAM" id="SSF56801">
    <property type="entry name" value="Acetyl-CoA synthetase-like"/>
    <property type="match status" value="1"/>
</dbReference>
<organism evidence="2 3">
    <name type="scientific">Variovorax defluvii</name>
    <dbReference type="NCBI Taxonomy" id="913761"/>
    <lineage>
        <taxon>Bacteria</taxon>
        <taxon>Pseudomonadati</taxon>
        <taxon>Pseudomonadota</taxon>
        <taxon>Betaproteobacteria</taxon>
        <taxon>Burkholderiales</taxon>
        <taxon>Comamonadaceae</taxon>
        <taxon>Variovorax</taxon>
    </lineage>
</organism>